<sequence length="119" mass="12560">MSARVDFIDDAAIEQGATFSKVVTYRDSAGDLVDLTSYTLRMTIRNKVGGTVIATSTGGTPTITLTNGGVAGTITITITGANTTTLNFVRAVYDLEIVLGAVITRLMRGIVELDKEITT</sequence>
<comment type="caution">
    <text evidence="1">The sequence shown here is derived from an EMBL/GenBank/DDBJ whole genome shotgun (WGS) entry which is preliminary data.</text>
</comment>
<name>A0A0F9R4H3_9ZZZZ</name>
<gene>
    <name evidence="1" type="ORF">LCGC14_0622160</name>
</gene>
<dbReference type="EMBL" id="LAZR01001062">
    <property type="protein sequence ID" value="KKN51475.1"/>
    <property type="molecule type" value="Genomic_DNA"/>
</dbReference>
<protein>
    <recommendedName>
        <fullName evidence="2">BppU N-terminal domain-containing protein</fullName>
    </recommendedName>
</protein>
<evidence type="ECO:0008006" key="2">
    <source>
        <dbReference type="Google" id="ProtNLM"/>
    </source>
</evidence>
<dbReference type="AlphaFoldDB" id="A0A0F9R4H3"/>
<reference evidence="1" key="1">
    <citation type="journal article" date="2015" name="Nature">
        <title>Complex archaea that bridge the gap between prokaryotes and eukaryotes.</title>
        <authorList>
            <person name="Spang A."/>
            <person name="Saw J.H."/>
            <person name="Jorgensen S.L."/>
            <person name="Zaremba-Niedzwiedzka K."/>
            <person name="Martijn J."/>
            <person name="Lind A.E."/>
            <person name="van Eijk R."/>
            <person name="Schleper C."/>
            <person name="Guy L."/>
            <person name="Ettema T.J."/>
        </authorList>
    </citation>
    <scope>NUCLEOTIDE SEQUENCE</scope>
</reference>
<accession>A0A0F9R4H3</accession>
<organism evidence="1">
    <name type="scientific">marine sediment metagenome</name>
    <dbReference type="NCBI Taxonomy" id="412755"/>
    <lineage>
        <taxon>unclassified sequences</taxon>
        <taxon>metagenomes</taxon>
        <taxon>ecological metagenomes</taxon>
    </lineage>
</organism>
<proteinExistence type="predicted"/>
<evidence type="ECO:0000313" key="1">
    <source>
        <dbReference type="EMBL" id="KKN51475.1"/>
    </source>
</evidence>